<keyword evidence="4 6" id="KW-1133">Transmembrane helix</keyword>
<gene>
    <name evidence="7" type="ORF">CSPHI_00600</name>
</gene>
<organism evidence="7 8">
    <name type="scientific">Corynebacterium sphenisci DSM 44792</name>
    <dbReference type="NCBI Taxonomy" id="1437874"/>
    <lineage>
        <taxon>Bacteria</taxon>
        <taxon>Bacillati</taxon>
        <taxon>Actinomycetota</taxon>
        <taxon>Actinomycetes</taxon>
        <taxon>Mycobacteriales</taxon>
        <taxon>Corynebacteriaceae</taxon>
        <taxon>Corynebacterium</taxon>
    </lineage>
</organism>
<feature type="transmembrane region" description="Helical" evidence="6">
    <location>
        <begin position="154"/>
        <end position="175"/>
    </location>
</feature>
<evidence type="ECO:0008006" key="9">
    <source>
        <dbReference type="Google" id="ProtNLM"/>
    </source>
</evidence>
<feature type="transmembrane region" description="Helical" evidence="6">
    <location>
        <begin position="100"/>
        <end position="130"/>
    </location>
</feature>
<evidence type="ECO:0000256" key="2">
    <source>
        <dbReference type="ARBA" id="ARBA00022475"/>
    </source>
</evidence>
<dbReference type="Proteomes" id="UP000185469">
    <property type="component" value="Chromosome"/>
</dbReference>
<evidence type="ECO:0000313" key="7">
    <source>
        <dbReference type="EMBL" id="APT89840.1"/>
    </source>
</evidence>
<dbReference type="KEGG" id="csph:CSPHI_00600"/>
<feature type="transmembrane region" description="Helical" evidence="6">
    <location>
        <begin position="39"/>
        <end position="62"/>
    </location>
</feature>
<dbReference type="EMBL" id="CP009248">
    <property type="protein sequence ID" value="APT89840.1"/>
    <property type="molecule type" value="Genomic_DNA"/>
</dbReference>
<dbReference type="GO" id="GO:0015171">
    <property type="term" value="F:amino acid transmembrane transporter activity"/>
    <property type="evidence" value="ECO:0007669"/>
    <property type="project" value="TreeGrafter"/>
</dbReference>
<feature type="transmembrane region" description="Helical" evidence="6">
    <location>
        <begin position="187"/>
        <end position="206"/>
    </location>
</feature>
<dbReference type="AlphaFoldDB" id="A0A1L7CVL1"/>
<evidence type="ECO:0000256" key="4">
    <source>
        <dbReference type="ARBA" id="ARBA00022989"/>
    </source>
</evidence>
<evidence type="ECO:0000256" key="6">
    <source>
        <dbReference type="SAM" id="Phobius"/>
    </source>
</evidence>
<name>A0A1L7CVL1_9CORY</name>
<evidence type="ECO:0000256" key="1">
    <source>
        <dbReference type="ARBA" id="ARBA00004651"/>
    </source>
</evidence>
<keyword evidence="3 6" id="KW-0812">Transmembrane</keyword>
<evidence type="ECO:0000256" key="3">
    <source>
        <dbReference type="ARBA" id="ARBA00022692"/>
    </source>
</evidence>
<dbReference type="RefSeq" id="WP_075691031.1">
    <property type="nucleotide sequence ID" value="NZ_CP009248.1"/>
</dbReference>
<dbReference type="InterPro" id="IPR001123">
    <property type="entry name" value="LeuE-type"/>
</dbReference>
<reference evidence="7 8" key="1">
    <citation type="submission" date="2014-08" db="EMBL/GenBank/DDBJ databases">
        <title>Complete genome sequence of Corynebacterium sphenisci CECT 5990(T) (=DSM 44792(T)), isolated from healthy wild penguins.</title>
        <authorList>
            <person name="Ruckert C."/>
            <person name="Albersmeier A."/>
            <person name="Winkler A."/>
            <person name="Kalinowski J."/>
        </authorList>
    </citation>
    <scope>NUCLEOTIDE SEQUENCE [LARGE SCALE GENOMIC DNA]</scope>
    <source>
        <strain evidence="7 8">DSM 44792</strain>
    </source>
</reference>
<keyword evidence="5 6" id="KW-0472">Membrane</keyword>
<comment type="subcellular location">
    <subcellularLocation>
        <location evidence="1">Cell membrane</location>
        <topology evidence="1">Multi-pass membrane protein</topology>
    </subcellularLocation>
</comment>
<evidence type="ECO:0000256" key="5">
    <source>
        <dbReference type="ARBA" id="ARBA00023136"/>
    </source>
</evidence>
<dbReference type="Pfam" id="PF01810">
    <property type="entry name" value="LysE"/>
    <property type="match status" value="1"/>
</dbReference>
<dbReference type="PANTHER" id="PTHR30086">
    <property type="entry name" value="ARGININE EXPORTER PROTEIN ARGO"/>
    <property type="match status" value="1"/>
</dbReference>
<dbReference type="PANTHER" id="PTHR30086:SF20">
    <property type="entry name" value="ARGININE EXPORTER PROTEIN ARGO-RELATED"/>
    <property type="match status" value="1"/>
</dbReference>
<evidence type="ECO:0000313" key="8">
    <source>
        <dbReference type="Proteomes" id="UP000185469"/>
    </source>
</evidence>
<keyword evidence="8" id="KW-1185">Reference proteome</keyword>
<dbReference type="STRING" id="1437874.CSPHI_00600"/>
<protein>
    <recommendedName>
        <fullName evidence="9">Amino acid transporter</fullName>
    </recommendedName>
</protein>
<keyword evidence="2" id="KW-1003">Cell membrane</keyword>
<sequence length="212" mass="20729">MSAPGLHGFVLALSLIAAIGAQNAYVLRAGVARRHVGAVAALCIASDAVLMSAGTAGFGALVTARPGLLAAVTAVGVAFLIGYGALALRGAVRGIRALRAGAAAGLAADAGAGAGGLGAALAGAAAVTWLNPHAYLDTVVFVGSVAAAQGPDRWVFTAGAVAASATWFTALAAGARAAAPWLARPRAWVAVDALTGAVMLLLAWRIGAGLWW</sequence>
<feature type="transmembrane region" description="Helical" evidence="6">
    <location>
        <begin position="6"/>
        <end position="27"/>
    </location>
</feature>
<dbReference type="GO" id="GO:0005886">
    <property type="term" value="C:plasma membrane"/>
    <property type="evidence" value="ECO:0007669"/>
    <property type="project" value="UniProtKB-SubCell"/>
</dbReference>
<feature type="transmembrane region" description="Helical" evidence="6">
    <location>
        <begin position="68"/>
        <end position="88"/>
    </location>
</feature>
<accession>A0A1L7CVL1</accession>
<proteinExistence type="predicted"/>